<dbReference type="EC" id="2.4.1.-" evidence="10"/>
<dbReference type="AlphaFoldDB" id="A0A6V7U547"/>
<reference evidence="12 13" key="1">
    <citation type="submission" date="2020-08" db="EMBL/GenBank/DDBJ databases">
        <authorList>
            <person name="Koutsovoulos G."/>
            <person name="Danchin GJ E."/>
        </authorList>
    </citation>
    <scope>NUCLEOTIDE SEQUENCE [LARGE SCALE GENOMIC DNA]</scope>
</reference>
<evidence type="ECO:0000313" key="12">
    <source>
        <dbReference type="EMBL" id="CAD2146138.1"/>
    </source>
</evidence>
<sequence length="371" mass="43251">MNLFVLILFLMLLNIEISHSKALTPEKTDLKQKEEKLEIDQKDYETIDIDAEPITENFGVIAYEEFPFPTDNLFISFKNLKINYTIILPTPNGICPLKTKMFVFVPSRADGFYTRHMIRNSWGANLAERSIVLKFIVGWPQEQKVFELMQEELIKYDDLVVYDIDDSYRNLYLKVYVALQWQQIFCSTAQYILKTDDDTIVDFDRLFWWIDNDFGYRVSKYPAAVFGGMIKRSSPIRNANHRWYVSPIDFPHPIFPHYTNGPTYLLTSKAVQAIMNLTENVHAFPIEDVLYTGVLANLANVKKFSIWEHFRIGKHLNLHEKCKVEKKTGKRIPYVTAINGISDASGIKIAYERLHSVECTPWSSSKQMKRF</sequence>
<evidence type="ECO:0000256" key="2">
    <source>
        <dbReference type="ARBA" id="ARBA00008661"/>
    </source>
</evidence>
<comment type="caution">
    <text evidence="12">The sequence shown here is derived from an EMBL/GenBank/DDBJ whole genome shotgun (WGS) entry which is preliminary data.</text>
</comment>
<keyword evidence="4" id="KW-0808">Transferase</keyword>
<comment type="similarity">
    <text evidence="2 10">Belongs to the glycosyltransferase 31 family.</text>
</comment>
<dbReference type="GO" id="GO:0000139">
    <property type="term" value="C:Golgi membrane"/>
    <property type="evidence" value="ECO:0007669"/>
    <property type="project" value="UniProtKB-SubCell"/>
</dbReference>
<organism evidence="12 13">
    <name type="scientific">Meloidogyne enterolobii</name>
    <name type="common">Root-knot nematode worm</name>
    <name type="synonym">Meloidogyne mayaguensis</name>
    <dbReference type="NCBI Taxonomy" id="390850"/>
    <lineage>
        <taxon>Eukaryota</taxon>
        <taxon>Metazoa</taxon>
        <taxon>Ecdysozoa</taxon>
        <taxon>Nematoda</taxon>
        <taxon>Chromadorea</taxon>
        <taxon>Rhabditida</taxon>
        <taxon>Tylenchina</taxon>
        <taxon>Tylenchomorpha</taxon>
        <taxon>Tylenchoidea</taxon>
        <taxon>Meloidogynidae</taxon>
        <taxon>Meloidogyninae</taxon>
        <taxon>Meloidogyne</taxon>
    </lineage>
</organism>
<dbReference type="InterPro" id="IPR002659">
    <property type="entry name" value="Glyco_trans_31"/>
</dbReference>
<dbReference type="GO" id="GO:0016758">
    <property type="term" value="F:hexosyltransferase activity"/>
    <property type="evidence" value="ECO:0007669"/>
    <property type="project" value="InterPro"/>
</dbReference>
<dbReference type="PANTHER" id="PTHR11214:SF3">
    <property type="entry name" value="BETA-1,3-GALACTOSYLTRANSFERASE 6"/>
    <property type="match status" value="1"/>
</dbReference>
<protein>
    <recommendedName>
        <fullName evidence="10">Hexosyltransferase</fullName>
        <ecNumber evidence="10">2.4.1.-</ecNumber>
    </recommendedName>
</protein>
<gene>
    <name evidence="12" type="ORF">MENT_LOCUS8530</name>
</gene>
<name>A0A6V7U547_MELEN</name>
<keyword evidence="7" id="KW-1133">Transmembrane helix</keyword>
<feature type="signal peptide" evidence="11">
    <location>
        <begin position="1"/>
        <end position="20"/>
    </location>
</feature>
<evidence type="ECO:0000256" key="11">
    <source>
        <dbReference type="SAM" id="SignalP"/>
    </source>
</evidence>
<dbReference type="Gene3D" id="3.90.550.50">
    <property type="match status" value="1"/>
</dbReference>
<keyword evidence="9" id="KW-0472">Membrane</keyword>
<dbReference type="GO" id="GO:0006493">
    <property type="term" value="P:protein O-linked glycosylation"/>
    <property type="evidence" value="ECO:0007669"/>
    <property type="project" value="TreeGrafter"/>
</dbReference>
<evidence type="ECO:0000313" key="13">
    <source>
        <dbReference type="Proteomes" id="UP000580250"/>
    </source>
</evidence>
<dbReference type="OrthoDB" id="6355886at2759"/>
<evidence type="ECO:0000256" key="6">
    <source>
        <dbReference type="ARBA" id="ARBA00022968"/>
    </source>
</evidence>
<keyword evidence="5" id="KW-0812">Transmembrane</keyword>
<evidence type="ECO:0000256" key="3">
    <source>
        <dbReference type="ARBA" id="ARBA00022676"/>
    </source>
</evidence>
<keyword evidence="11" id="KW-0732">Signal</keyword>
<evidence type="ECO:0000256" key="10">
    <source>
        <dbReference type="RuleBase" id="RU363063"/>
    </source>
</evidence>
<comment type="subcellular location">
    <subcellularLocation>
        <location evidence="1 10">Golgi apparatus membrane</location>
        <topology evidence="1 10">Single-pass type II membrane protein</topology>
    </subcellularLocation>
</comment>
<evidence type="ECO:0000256" key="4">
    <source>
        <dbReference type="ARBA" id="ARBA00022679"/>
    </source>
</evidence>
<keyword evidence="6" id="KW-0735">Signal-anchor</keyword>
<keyword evidence="8 10" id="KW-0333">Golgi apparatus</keyword>
<accession>A0A6V7U547</accession>
<evidence type="ECO:0000256" key="5">
    <source>
        <dbReference type="ARBA" id="ARBA00022692"/>
    </source>
</evidence>
<evidence type="ECO:0000256" key="8">
    <source>
        <dbReference type="ARBA" id="ARBA00023034"/>
    </source>
</evidence>
<keyword evidence="3 10" id="KW-0328">Glycosyltransferase</keyword>
<dbReference type="EMBL" id="CAJEWN010000036">
    <property type="protein sequence ID" value="CAD2146138.1"/>
    <property type="molecule type" value="Genomic_DNA"/>
</dbReference>
<dbReference type="PANTHER" id="PTHR11214">
    <property type="entry name" value="BETA-1,3-N-ACETYLGLUCOSAMINYLTRANSFERASE"/>
    <property type="match status" value="1"/>
</dbReference>
<dbReference type="Pfam" id="PF01762">
    <property type="entry name" value="Galactosyl_T"/>
    <property type="match status" value="1"/>
</dbReference>
<evidence type="ECO:0000256" key="1">
    <source>
        <dbReference type="ARBA" id="ARBA00004323"/>
    </source>
</evidence>
<evidence type="ECO:0000256" key="9">
    <source>
        <dbReference type="ARBA" id="ARBA00023136"/>
    </source>
</evidence>
<dbReference type="Proteomes" id="UP000580250">
    <property type="component" value="Unassembled WGS sequence"/>
</dbReference>
<feature type="chain" id="PRO_5028376177" description="Hexosyltransferase" evidence="11">
    <location>
        <begin position="21"/>
        <end position="371"/>
    </location>
</feature>
<evidence type="ECO:0000256" key="7">
    <source>
        <dbReference type="ARBA" id="ARBA00022989"/>
    </source>
</evidence>
<proteinExistence type="inferred from homology"/>